<evidence type="ECO:0000256" key="1">
    <source>
        <dbReference type="SAM" id="MobiDB-lite"/>
    </source>
</evidence>
<name>A0A409YK86_9AGAR</name>
<evidence type="ECO:0000313" key="2">
    <source>
        <dbReference type="EMBL" id="PPR03425.1"/>
    </source>
</evidence>
<proteinExistence type="predicted"/>
<evidence type="ECO:0000313" key="3">
    <source>
        <dbReference type="Proteomes" id="UP000284842"/>
    </source>
</evidence>
<organism evidence="2 3">
    <name type="scientific">Panaeolus cyanescens</name>
    <dbReference type="NCBI Taxonomy" id="181874"/>
    <lineage>
        <taxon>Eukaryota</taxon>
        <taxon>Fungi</taxon>
        <taxon>Dikarya</taxon>
        <taxon>Basidiomycota</taxon>
        <taxon>Agaricomycotina</taxon>
        <taxon>Agaricomycetes</taxon>
        <taxon>Agaricomycetidae</taxon>
        <taxon>Agaricales</taxon>
        <taxon>Agaricineae</taxon>
        <taxon>Galeropsidaceae</taxon>
        <taxon>Panaeolus</taxon>
    </lineage>
</organism>
<dbReference type="EMBL" id="NHTK01001066">
    <property type="protein sequence ID" value="PPR03425.1"/>
    <property type="molecule type" value="Genomic_DNA"/>
</dbReference>
<feature type="region of interest" description="Disordered" evidence="1">
    <location>
        <begin position="307"/>
        <end position="330"/>
    </location>
</feature>
<dbReference type="Proteomes" id="UP000284842">
    <property type="component" value="Unassembled WGS sequence"/>
</dbReference>
<protein>
    <submittedName>
        <fullName evidence="2">Uncharacterized protein</fullName>
    </submittedName>
</protein>
<gene>
    <name evidence="2" type="ORF">CVT24_012694</name>
</gene>
<comment type="caution">
    <text evidence="2">The sequence shown here is derived from an EMBL/GenBank/DDBJ whole genome shotgun (WGS) entry which is preliminary data.</text>
</comment>
<reference evidence="2 3" key="1">
    <citation type="journal article" date="2018" name="Evol. Lett.">
        <title>Horizontal gene cluster transfer increased hallucinogenic mushroom diversity.</title>
        <authorList>
            <person name="Reynolds H.T."/>
            <person name="Vijayakumar V."/>
            <person name="Gluck-Thaler E."/>
            <person name="Korotkin H.B."/>
            <person name="Matheny P.B."/>
            <person name="Slot J.C."/>
        </authorList>
    </citation>
    <scope>NUCLEOTIDE SEQUENCE [LARGE SCALE GENOMIC DNA]</scope>
    <source>
        <strain evidence="2 3">2629</strain>
    </source>
</reference>
<keyword evidence="3" id="KW-1185">Reference proteome</keyword>
<dbReference type="InParanoid" id="A0A409YK86"/>
<accession>A0A409YK86</accession>
<dbReference type="AlphaFoldDB" id="A0A409YK86"/>
<sequence length="330" mass="37154">MLLASLSNEILLEISSNTFSLPTRSWFPHANDPELSHESVAKAVSQLPRLEHLAIDLVFLQSSTALAHFKNLSSIEAGAQVPVRLRHIAALAVTVSTVDAFTRVIIQSPKLRDFGFVLGDSKTDYGLAYIFQQCNKCGIRLPLDRVRLRKCILSPDILPHLSRLSTIEILESPSFLMETKEGRQSLEEFWRLVTQHQLRLQRIAVDIVPHSLVDYLKSYEGLESFKLCSSNDPGINQSIFDYIEATAAQFYDEALDNHYSTLQLLDLNLAFEDKWCFRRTYTSTIAKCKSLKFLGLGLGFGQLGGPTTPKDPLEEDQPNIVRDLHPPLSR</sequence>
<dbReference type="OrthoDB" id="2986625at2759"/>